<feature type="transmembrane region" description="Helical" evidence="2">
    <location>
        <begin position="66"/>
        <end position="88"/>
    </location>
</feature>
<reference evidence="3 4" key="1">
    <citation type="submission" date="2020-01" db="EMBL/GenBank/DDBJ databases">
        <title>Genomes of bacteria type strains.</title>
        <authorList>
            <person name="Chen J."/>
            <person name="Zhu S."/>
            <person name="Chen J."/>
        </authorList>
    </citation>
    <scope>NUCLEOTIDE SEQUENCE [LARGE SCALE GENOMIC DNA]</scope>
    <source>
        <strain evidence="3 4">KCTC 52919</strain>
    </source>
</reference>
<dbReference type="Pfam" id="PF03334">
    <property type="entry name" value="PhaG_MnhG_YufB"/>
    <property type="match status" value="1"/>
</dbReference>
<evidence type="ECO:0000313" key="4">
    <source>
        <dbReference type="Proteomes" id="UP000476332"/>
    </source>
</evidence>
<dbReference type="PANTHER" id="PTHR34703">
    <property type="entry name" value="ANTIPORTER SUBUNIT MNHG2-RELATED"/>
    <property type="match status" value="1"/>
</dbReference>
<dbReference type="AlphaFoldDB" id="A0A6L9MDA0"/>
<keyword evidence="4" id="KW-1185">Reference proteome</keyword>
<gene>
    <name evidence="3" type="ORF">GTW51_03635</name>
</gene>
<dbReference type="EMBL" id="JAAAMJ010000001">
    <property type="protein sequence ID" value="NDV85789.1"/>
    <property type="molecule type" value="Genomic_DNA"/>
</dbReference>
<dbReference type="GO" id="GO:0015385">
    <property type="term" value="F:sodium:proton antiporter activity"/>
    <property type="evidence" value="ECO:0007669"/>
    <property type="project" value="TreeGrafter"/>
</dbReference>
<dbReference type="InterPro" id="IPR005133">
    <property type="entry name" value="PhaG_MnhG_YufB"/>
</dbReference>
<dbReference type="RefSeq" id="WP_163042486.1">
    <property type="nucleotide sequence ID" value="NZ_JAAAMJ010000001.1"/>
</dbReference>
<proteinExistence type="predicted"/>
<dbReference type="Proteomes" id="UP000476332">
    <property type="component" value="Unassembled WGS sequence"/>
</dbReference>
<feature type="compositionally biased region" description="Polar residues" evidence="1">
    <location>
        <begin position="114"/>
        <end position="126"/>
    </location>
</feature>
<feature type="transmembrane region" description="Helical" evidence="2">
    <location>
        <begin position="6"/>
        <end position="29"/>
    </location>
</feature>
<evidence type="ECO:0000313" key="3">
    <source>
        <dbReference type="EMBL" id="NDV85789.1"/>
    </source>
</evidence>
<organism evidence="3 4">
    <name type="scientific">Aurantimonas aggregata</name>
    <dbReference type="NCBI Taxonomy" id="2047720"/>
    <lineage>
        <taxon>Bacteria</taxon>
        <taxon>Pseudomonadati</taxon>
        <taxon>Pseudomonadota</taxon>
        <taxon>Alphaproteobacteria</taxon>
        <taxon>Hyphomicrobiales</taxon>
        <taxon>Aurantimonadaceae</taxon>
        <taxon>Aurantimonas</taxon>
    </lineage>
</organism>
<protein>
    <submittedName>
        <fullName evidence="3">Na+/H+ antiporter subunit G</fullName>
    </submittedName>
</protein>
<keyword evidence="2" id="KW-1133">Transmembrane helix</keyword>
<comment type="caution">
    <text evidence="3">The sequence shown here is derived from an EMBL/GenBank/DDBJ whole genome shotgun (WGS) entry which is preliminary data.</text>
</comment>
<sequence length="135" mass="13675">MIDDLILILAGLLVLAGSAFAAIAALGILRLPDVYTRMHSASKAGAVGAGMLLLALALTADSTPTALRALAAVVFILLTAPLAAHLLAKAAYSVGYKLGPESVLDEMPPPRPTNVGTDAPNSARNPSPQPAIDPS</sequence>
<dbReference type="PANTHER" id="PTHR34703:SF1">
    <property type="entry name" value="ANTIPORTER SUBUNIT MNHG2-RELATED"/>
    <property type="match status" value="1"/>
</dbReference>
<keyword evidence="2" id="KW-0472">Membrane</keyword>
<feature type="region of interest" description="Disordered" evidence="1">
    <location>
        <begin position="103"/>
        <end position="135"/>
    </location>
</feature>
<keyword evidence="2" id="KW-0812">Transmembrane</keyword>
<name>A0A6L9MDA0_9HYPH</name>
<accession>A0A6L9MDA0</accession>
<dbReference type="NCBIfam" id="TIGR01300">
    <property type="entry name" value="CPA3_mnhG_phaG"/>
    <property type="match status" value="1"/>
</dbReference>
<dbReference type="NCBIfam" id="NF009314">
    <property type="entry name" value="PRK12674.1-2"/>
    <property type="match status" value="1"/>
</dbReference>
<evidence type="ECO:0000256" key="2">
    <source>
        <dbReference type="SAM" id="Phobius"/>
    </source>
</evidence>
<evidence type="ECO:0000256" key="1">
    <source>
        <dbReference type="SAM" id="MobiDB-lite"/>
    </source>
</evidence>